<dbReference type="KEGG" id="fae:FAES_4122"/>
<evidence type="ECO:0000256" key="1">
    <source>
        <dbReference type="SAM" id="MobiDB-lite"/>
    </source>
</evidence>
<dbReference type="EMBL" id="HE796683">
    <property type="protein sequence ID" value="CCH02122.1"/>
    <property type="molecule type" value="Genomic_DNA"/>
</dbReference>
<name>I0KDB9_9BACT</name>
<gene>
    <name evidence="2" type="ORF">FAES_4122</name>
</gene>
<dbReference type="Proteomes" id="UP000011058">
    <property type="component" value="Chromosome"/>
</dbReference>
<proteinExistence type="predicted"/>
<evidence type="ECO:0000313" key="3">
    <source>
        <dbReference type="Proteomes" id="UP000011058"/>
    </source>
</evidence>
<accession>I0KDB9</accession>
<dbReference type="HOGENOM" id="CLU_2843392_0_0_10"/>
<feature type="compositionally biased region" description="Basic and acidic residues" evidence="1">
    <location>
        <begin position="43"/>
        <end position="65"/>
    </location>
</feature>
<organism evidence="2 3">
    <name type="scientific">Fibrella aestuarina BUZ 2</name>
    <dbReference type="NCBI Taxonomy" id="1166018"/>
    <lineage>
        <taxon>Bacteria</taxon>
        <taxon>Pseudomonadati</taxon>
        <taxon>Bacteroidota</taxon>
        <taxon>Cytophagia</taxon>
        <taxon>Cytophagales</taxon>
        <taxon>Spirosomataceae</taxon>
        <taxon>Fibrella</taxon>
    </lineage>
</organism>
<sequence length="65" mass="7189">MIEREESGQAPDKQVGGPGTYLKGENEDTDVDASEVEDESDGMPERDFLGKSNLRNRDKDSEENA</sequence>
<feature type="compositionally biased region" description="Acidic residues" evidence="1">
    <location>
        <begin position="27"/>
        <end position="42"/>
    </location>
</feature>
<dbReference type="RefSeq" id="WP_015333221.1">
    <property type="nucleotide sequence ID" value="NC_020054.1"/>
</dbReference>
<reference evidence="2 3" key="1">
    <citation type="journal article" date="2012" name="J. Bacteriol.">
        <title>Genome Sequence of Fibrella aestuarina BUZ 2T, a Filamentous Marine Bacterium.</title>
        <authorList>
            <person name="Filippini M."/>
            <person name="Qi W."/>
            <person name="Blom J."/>
            <person name="Goesmann A."/>
            <person name="Smits T.H."/>
            <person name="Bagheri H.C."/>
        </authorList>
    </citation>
    <scope>NUCLEOTIDE SEQUENCE [LARGE SCALE GENOMIC DNA]</scope>
    <source>
        <strain evidence="3">BUZ 2T</strain>
    </source>
</reference>
<dbReference type="AlphaFoldDB" id="I0KDB9"/>
<protein>
    <submittedName>
        <fullName evidence="2">Uncharacterized protein</fullName>
    </submittedName>
</protein>
<feature type="region of interest" description="Disordered" evidence="1">
    <location>
        <begin position="1"/>
        <end position="65"/>
    </location>
</feature>
<evidence type="ECO:0000313" key="2">
    <source>
        <dbReference type="EMBL" id="CCH02122.1"/>
    </source>
</evidence>
<keyword evidence="3" id="KW-1185">Reference proteome</keyword>
<dbReference type="STRING" id="1166018.FAES_4122"/>